<sequence length="126" mass="14521">MEGKSVSLTRETLVQGHRWNPYWFFFCFLTAWPQRHNQSQDHMTDLDILLRIPTRDAQEQEVSGKSWRRGSSRKRPHNFGCERLGLPASGVCMGLTKAFGLLGRPLLGSQPDYWAAQHIRQIQIAL</sequence>
<dbReference type="AlphaFoldDB" id="A0A2K6Q211"/>
<dbReference type="Ensembl" id="ENSRROT00000047013.1">
    <property type="protein sequence ID" value="ENSRROP00000022815.1"/>
    <property type="gene ID" value="ENSRROG00000035264.1"/>
</dbReference>
<proteinExistence type="predicted"/>
<dbReference type="GeneTree" id="ENSGT00910000148464"/>
<reference evidence="1" key="2">
    <citation type="submission" date="2025-09" db="UniProtKB">
        <authorList>
            <consortium name="Ensembl"/>
        </authorList>
    </citation>
    <scope>IDENTIFICATION</scope>
</reference>
<accession>A0A2K6Q211</accession>
<name>A0A2K6Q211_RHIRO</name>
<keyword evidence="2" id="KW-1185">Reference proteome</keyword>
<dbReference type="OMA" id="FCFLTAW"/>
<evidence type="ECO:0000313" key="1">
    <source>
        <dbReference type="Ensembl" id="ENSRROP00000022815.1"/>
    </source>
</evidence>
<protein>
    <submittedName>
        <fullName evidence="1">Uncharacterized protein</fullName>
    </submittedName>
</protein>
<organism evidence="1 2">
    <name type="scientific">Rhinopithecus roxellana</name>
    <name type="common">Golden snub-nosed monkey</name>
    <name type="synonym">Pygathrix roxellana</name>
    <dbReference type="NCBI Taxonomy" id="61622"/>
    <lineage>
        <taxon>Eukaryota</taxon>
        <taxon>Metazoa</taxon>
        <taxon>Chordata</taxon>
        <taxon>Craniata</taxon>
        <taxon>Vertebrata</taxon>
        <taxon>Euteleostomi</taxon>
        <taxon>Mammalia</taxon>
        <taxon>Eutheria</taxon>
        <taxon>Euarchontoglires</taxon>
        <taxon>Primates</taxon>
        <taxon>Haplorrhini</taxon>
        <taxon>Catarrhini</taxon>
        <taxon>Cercopithecidae</taxon>
        <taxon>Colobinae</taxon>
        <taxon>Rhinopithecus</taxon>
    </lineage>
</organism>
<dbReference type="Proteomes" id="UP000233200">
    <property type="component" value="Unplaced"/>
</dbReference>
<evidence type="ECO:0000313" key="2">
    <source>
        <dbReference type="Proteomes" id="UP000233200"/>
    </source>
</evidence>
<reference evidence="1" key="1">
    <citation type="submission" date="2025-08" db="UniProtKB">
        <authorList>
            <consortium name="Ensembl"/>
        </authorList>
    </citation>
    <scope>IDENTIFICATION</scope>
</reference>